<evidence type="ECO:0000256" key="1">
    <source>
        <dbReference type="ARBA" id="ARBA00004457"/>
    </source>
</evidence>
<dbReference type="InterPro" id="IPR039542">
    <property type="entry name" value="Erv_N"/>
</dbReference>
<dbReference type="InterPro" id="IPR045888">
    <property type="entry name" value="Erv"/>
</dbReference>
<dbReference type="Pfam" id="PF07970">
    <property type="entry name" value="COPIIcoated_ERV"/>
    <property type="match status" value="1"/>
</dbReference>
<dbReference type="Proteomes" id="UP000014500">
    <property type="component" value="Unassembled WGS sequence"/>
</dbReference>
<organism evidence="9 10">
    <name type="scientific">Strigamia maritima</name>
    <name type="common">European centipede</name>
    <name type="synonym">Geophilus maritimus</name>
    <dbReference type="NCBI Taxonomy" id="126957"/>
    <lineage>
        <taxon>Eukaryota</taxon>
        <taxon>Metazoa</taxon>
        <taxon>Ecdysozoa</taxon>
        <taxon>Arthropoda</taxon>
        <taxon>Myriapoda</taxon>
        <taxon>Chilopoda</taxon>
        <taxon>Pleurostigmophora</taxon>
        <taxon>Geophilomorpha</taxon>
        <taxon>Linotaeniidae</taxon>
        <taxon>Strigamia</taxon>
    </lineage>
</organism>
<evidence type="ECO:0000256" key="4">
    <source>
        <dbReference type="ARBA" id="ARBA00022989"/>
    </source>
</evidence>
<comment type="subcellular location">
    <subcellularLocation>
        <location evidence="1">Endoplasmic reticulum-Golgi intermediate compartment membrane</location>
        <topology evidence="1">Multi-pass membrane protein</topology>
    </subcellularLocation>
</comment>
<evidence type="ECO:0000313" key="10">
    <source>
        <dbReference type="Proteomes" id="UP000014500"/>
    </source>
</evidence>
<keyword evidence="3 6" id="KW-0812">Transmembrane</keyword>
<dbReference type="OMA" id="MTNHYLR"/>
<dbReference type="GO" id="GO:0030134">
    <property type="term" value="C:COPII-coated ER to Golgi transport vesicle"/>
    <property type="evidence" value="ECO:0007669"/>
    <property type="project" value="TreeGrafter"/>
</dbReference>
<dbReference type="EnsemblMetazoa" id="SMAR011602-RA">
    <property type="protein sequence ID" value="SMAR011602-PA"/>
    <property type="gene ID" value="SMAR011602"/>
</dbReference>
<feature type="transmembrane region" description="Helical" evidence="6">
    <location>
        <begin position="314"/>
        <end position="336"/>
    </location>
</feature>
<reference evidence="10" key="1">
    <citation type="submission" date="2011-05" db="EMBL/GenBank/DDBJ databases">
        <authorList>
            <person name="Richards S.R."/>
            <person name="Qu J."/>
            <person name="Jiang H."/>
            <person name="Jhangiani S.N."/>
            <person name="Agravi P."/>
            <person name="Goodspeed R."/>
            <person name="Gross S."/>
            <person name="Mandapat C."/>
            <person name="Jackson L."/>
            <person name="Mathew T."/>
            <person name="Pu L."/>
            <person name="Thornton R."/>
            <person name="Saada N."/>
            <person name="Wilczek-Boney K.B."/>
            <person name="Lee S."/>
            <person name="Kovar C."/>
            <person name="Wu Y."/>
            <person name="Scherer S.E."/>
            <person name="Worley K.C."/>
            <person name="Muzny D.M."/>
            <person name="Gibbs R."/>
        </authorList>
    </citation>
    <scope>NUCLEOTIDE SEQUENCE</scope>
    <source>
        <strain evidence="10">Brora</strain>
    </source>
</reference>
<evidence type="ECO:0000259" key="7">
    <source>
        <dbReference type="Pfam" id="PF07970"/>
    </source>
</evidence>
<dbReference type="eggNOG" id="KOG2667">
    <property type="taxonomic scope" value="Eukaryota"/>
</dbReference>
<proteinExistence type="inferred from homology"/>
<evidence type="ECO:0008006" key="11">
    <source>
        <dbReference type="Google" id="ProtNLM"/>
    </source>
</evidence>
<feature type="transmembrane region" description="Helical" evidence="6">
    <location>
        <begin position="33"/>
        <end position="55"/>
    </location>
</feature>
<keyword evidence="5 6" id="KW-0472">Membrane</keyword>
<evidence type="ECO:0000313" key="9">
    <source>
        <dbReference type="EnsemblMetazoa" id="SMAR011602-PA"/>
    </source>
</evidence>
<dbReference type="GO" id="GO:0033116">
    <property type="term" value="C:endoplasmic reticulum-Golgi intermediate compartment membrane"/>
    <property type="evidence" value="ECO:0007669"/>
    <property type="project" value="UniProtKB-SubCell"/>
</dbReference>
<dbReference type="AlphaFoldDB" id="T1JCT3"/>
<protein>
    <recommendedName>
        <fullName evidence="11">Endoplasmic reticulum vesicle transporter C-terminal domain-containing protein</fullName>
    </recommendedName>
</protein>
<dbReference type="PANTHER" id="PTHR10984:SF30">
    <property type="entry name" value="ENDOPLASMIC RETICULUM-GOLGI INTERMEDIATE COMPARTMENT PROTEIN 2"/>
    <property type="match status" value="1"/>
</dbReference>
<dbReference type="Pfam" id="PF13850">
    <property type="entry name" value="ERGIC_N"/>
    <property type="match status" value="1"/>
</dbReference>
<keyword evidence="10" id="KW-1185">Reference proteome</keyword>
<accession>T1JCT3</accession>
<evidence type="ECO:0000256" key="2">
    <source>
        <dbReference type="ARBA" id="ARBA00005648"/>
    </source>
</evidence>
<sequence length="359" mass="40993">MLRNRKATLNFVRELDAFSKISETYQETRTSGAAITIICFGIITALIYLEITYFLTPKIQYKYDVDTDYDGKLKINIDMTVAMTCDMIGADILDVTNQNTHSFGHLDEEPTWFELSPQQRIFWDSMKHVNTYIREEHYTLHTVLWTSRSTSLFGGMPLREVQPDREHDACRLHGTLFVNKVAGNFHITAGKSIPHPRGHAHLSLFLRDEDYNFTHRIEHFSFGDPATGIIDPLDGDEKIALKNYQIYQYFIQIVPTHVDTTETNTNTYQYSVTEQDREVNHGGGSHGVPGIYFKYDMSSIKVHVQSVRQFWSQFLVRLCAIVGGVFATSGIINILVSSTIDIFSCRLISISQNKISTPN</sequence>
<comment type="similarity">
    <text evidence="2">Belongs to the ERGIC family.</text>
</comment>
<name>T1JCT3_STRMM</name>
<feature type="domain" description="Endoplasmic reticulum vesicle transporter C-terminal" evidence="7">
    <location>
        <begin position="164"/>
        <end position="332"/>
    </location>
</feature>
<evidence type="ECO:0000259" key="8">
    <source>
        <dbReference type="Pfam" id="PF13850"/>
    </source>
</evidence>
<dbReference type="GO" id="GO:0006888">
    <property type="term" value="P:endoplasmic reticulum to Golgi vesicle-mediated transport"/>
    <property type="evidence" value="ECO:0007669"/>
    <property type="project" value="TreeGrafter"/>
</dbReference>
<dbReference type="PANTHER" id="PTHR10984">
    <property type="entry name" value="ENDOPLASMIC RETICULUM-GOLGI INTERMEDIATE COMPARTMENT PROTEIN"/>
    <property type="match status" value="1"/>
</dbReference>
<keyword evidence="4 6" id="KW-1133">Transmembrane helix</keyword>
<dbReference type="EMBL" id="JH432078">
    <property type="status" value="NOT_ANNOTATED_CDS"/>
    <property type="molecule type" value="Genomic_DNA"/>
</dbReference>
<dbReference type="PhylomeDB" id="T1JCT3"/>
<dbReference type="GO" id="GO:0006890">
    <property type="term" value="P:retrograde vesicle-mediated transport, Golgi to endoplasmic reticulum"/>
    <property type="evidence" value="ECO:0007669"/>
    <property type="project" value="TreeGrafter"/>
</dbReference>
<evidence type="ECO:0000256" key="6">
    <source>
        <dbReference type="SAM" id="Phobius"/>
    </source>
</evidence>
<feature type="domain" description="Endoplasmic reticulum vesicle transporter N-terminal" evidence="8">
    <location>
        <begin position="12"/>
        <end position="99"/>
    </location>
</feature>
<evidence type="ECO:0000256" key="5">
    <source>
        <dbReference type="ARBA" id="ARBA00023136"/>
    </source>
</evidence>
<evidence type="ECO:0000256" key="3">
    <source>
        <dbReference type="ARBA" id="ARBA00022692"/>
    </source>
</evidence>
<dbReference type="InterPro" id="IPR012936">
    <property type="entry name" value="Erv_C"/>
</dbReference>
<dbReference type="GO" id="GO:0005783">
    <property type="term" value="C:endoplasmic reticulum"/>
    <property type="evidence" value="ECO:0007669"/>
    <property type="project" value="TreeGrafter"/>
</dbReference>
<dbReference type="STRING" id="126957.T1JCT3"/>
<dbReference type="HOGENOM" id="CLU_034705_4_1_1"/>
<reference evidence="9" key="2">
    <citation type="submission" date="2015-02" db="UniProtKB">
        <authorList>
            <consortium name="EnsemblMetazoa"/>
        </authorList>
    </citation>
    <scope>IDENTIFICATION</scope>
</reference>